<sequence length="341" mass="36760">MATACCHPGAPVMEQEDCCERQVKGGPITFHRNLEKDVENFLRVKLQGVRIRLRKGILPHKFECQKPLKVAASTERAAKRQRVSLVNDLLHQPSTSTVVSIIPDASVPDVVEVPGVEVPDFPLSFDKSTQADIKKPYRSKGISCSIKLGTFDVGCQASLTDAPTPVAPSPAALAPVVPSSAALAPVVPSPAALTPVTPSPAALTPVAPSAAVSLEPLSESDSCLSDVDSDYVPEDDPGSDYEPEEDEDEEKKLLRACMVRAVMKDTLMCFGIPQKISFIIDFLAEKSKSPAINVMITLKKIRQNESYAYLAMLFGMSTSNVTSHLFERRSCKIVCPPTVSA</sequence>
<gene>
    <name evidence="2" type="ORF">JTE90_024440</name>
</gene>
<name>A0AAV6UAH7_9ARAC</name>
<dbReference type="EMBL" id="JAFNEN010000531">
    <property type="protein sequence ID" value="KAG8181144.1"/>
    <property type="molecule type" value="Genomic_DNA"/>
</dbReference>
<proteinExistence type="predicted"/>
<keyword evidence="3" id="KW-1185">Reference proteome</keyword>
<comment type="caution">
    <text evidence="2">The sequence shown here is derived from an EMBL/GenBank/DDBJ whole genome shotgun (WGS) entry which is preliminary data.</text>
</comment>
<reference evidence="2 3" key="1">
    <citation type="journal article" date="2022" name="Nat. Ecol. Evol.">
        <title>A masculinizing supergene underlies an exaggerated male reproductive morph in a spider.</title>
        <authorList>
            <person name="Hendrickx F."/>
            <person name="De Corte Z."/>
            <person name="Sonet G."/>
            <person name="Van Belleghem S.M."/>
            <person name="Kostlbacher S."/>
            <person name="Vangestel C."/>
        </authorList>
    </citation>
    <scope>NUCLEOTIDE SEQUENCE [LARGE SCALE GENOMIC DNA]</scope>
    <source>
        <strain evidence="2">W744_W776</strain>
    </source>
</reference>
<accession>A0AAV6UAH7</accession>
<evidence type="ECO:0000313" key="2">
    <source>
        <dbReference type="EMBL" id="KAG8181144.1"/>
    </source>
</evidence>
<protein>
    <submittedName>
        <fullName evidence="2">Uncharacterized protein</fullName>
    </submittedName>
</protein>
<feature type="non-terminal residue" evidence="2">
    <location>
        <position position="341"/>
    </location>
</feature>
<feature type="compositionally biased region" description="Acidic residues" evidence="1">
    <location>
        <begin position="227"/>
        <end position="249"/>
    </location>
</feature>
<organism evidence="2 3">
    <name type="scientific">Oedothorax gibbosus</name>
    <dbReference type="NCBI Taxonomy" id="931172"/>
    <lineage>
        <taxon>Eukaryota</taxon>
        <taxon>Metazoa</taxon>
        <taxon>Ecdysozoa</taxon>
        <taxon>Arthropoda</taxon>
        <taxon>Chelicerata</taxon>
        <taxon>Arachnida</taxon>
        <taxon>Araneae</taxon>
        <taxon>Araneomorphae</taxon>
        <taxon>Entelegynae</taxon>
        <taxon>Araneoidea</taxon>
        <taxon>Linyphiidae</taxon>
        <taxon>Erigoninae</taxon>
        <taxon>Oedothorax</taxon>
    </lineage>
</organism>
<evidence type="ECO:0000313" key="3">
    <source>
        <dbReference type="Proteomes" id="UP000827092"/>
    </source>
</evidence>
<feature type="region of interest" description="Disordered" evidence="1">
    <location>
        <begin position="218"/>
        <end position="249"/>
    </location>
</feature>
<evidence type="ECO:0000256" key="1">
    <source>
        <dbReference type="SAM" id="MobiDB-lite"/>
    </source>
</evidence>
<dbReference type="Proteomes" id="UP000827092">
    <property type="component" value="Unassembled WGS sequence"/>
</dbReference>
<dbReference type="AlphaFoldDB" id="A0AAV6UAH7"/>